<dbReference type="Proteomes" id="UP000887581">
    <property type="component" value="Unplaced"/>
</dbReference>
<dbReference type="Gene3D" id="2.30.42.10">
    <property type="match status" value="1"/>
</dbReference>
<protein>
    <submittedName>
        <fullName evidence="3">PDZ domain-containing protein</fullName>
    </submittedName>
</protein>
<proteinExistence type="predicted"/>
<evidence type="ECO:0000313" key="2">
    <source>
        <dbReference type="Proteomes" id="UP000887581"/>
    </source>
</evidence>
<dbReference type="WBParaSite" id="sdigi.contig421.g8208.t1">
    <property type="protein sequence ID" value="sdigi.contig421.g8208.t1"/>
    <property type="gene ID" value="sdigi.contig421.g8208"/>
</dbReference>
<reference evidence="3" key="1">
    <citation type="submission" date="2022-11" db="UniProtKB">
        <authorList>
            <consortium name="WormBaseParasite"/>
        </authorList>
    </citation>
    <scope>IDENTIFICATION</scope>
</reference>
<name>A0A915Q0T6_9BILA</name>
<evidence type="ECO:0000313" key="3">
    <source>
        <dbReference type="WBParaSite" id="sdigi.contig421.g8208.t1"/>
    </source>
</evidence>
<feature type="domain" description="PDZ" evidence="1">
    <location>
        <begin position="49"/>
        <end position="88"/>
    </location>
</feature>
<dbReference type="InterPro" id="IPR036034">
    <property type="entry name" value="PDZ_sf"/>
</dbReference>
<evidence type="ECO:0000259" key="1">
    <source>
        <dbReference type="Pfam" id="PF17820"/>
    </source>
</evidence>
<keyword evidence="2" id="KW-1185">Reference proteome</keyword>
<dbReference type="Pfam" id="PF17820">
    <property type="entry name" value="PDZ_6"/>
    <property type="match status" value="1"/>
</dbReference>
<accession>A0A915Q0T6</accession>
<dbReference type="AlphaFoldDB" id="A0A915Q0T6"/>
<dbReference type="SUPFAM" id="SSF50156">
    <property type="entry name" value="PDZ domain-like"/>
    <property type="match status" value="1"/>
</dbReference>
<dbReference type="InterPro" id="IPR041489">
    <property type="entry name" value="PDZ_6"/>
</dbReference>
<organism evidence="2 3">
    <name type="scientific">Setaria digitata</name>
    <dbReference type="NCBI Taxonomy" id="48799"/>
    <lineage>
        <taxon>Eukaryota</taxon>
        <taxon>Metazoa</taxon>
        <taxon>Ecdysozoa</taxon>
        <taxon>Nematoda</taxon>
        <taxon>Chromadorea</taxon>
        <taxon>Rhabditida</taxon>
        <taxon>Spirurina</taxon>
        <taxon>Spiruromorpha</taxon>
        <taxon>Filarioidea</taxon>
        <taxon>Setariidae</taxon>
        <taxon>Setaria</taxon>
    </lineage>
</organism>
<sequence length="107" mass="11890">MTGTKAILRRPSTDTRYGFVVRHIAFYQPVDNPTQATESELKPLYALIILNVEVGSVADGAGLQAGHRIVEMNGHLVRHLTYDDVCRISERLQNDNVFTGHVADKIS</sequence>